<dbReference type="OrthoDB" id="67121at2157"/>
<evidence type="ECO:0000313" key="4">
    <source>
        <dbReference type="Proteomes" id="UP000077428"/>
    </source>
</evidence>
<dbReference type="Proteomes" id="UP000077428">
    <property type="component" value="Unassembled WGS sequence"/>
</dbReference>
<dbReference type="STRING" id="66851.MBORA_06250"/>
<protein>
    <submittedName>
        <fullName evidence="3">Acetyltransferase (GNAT) family protein</fullName>
    </submittedName>
</protein>
<dbReference type="CDD" id="cd04301">
    <property type="entry name" value="NAT_SF"/>
    <property type="match status" value="1"/>
</dbReference>
<dbReference type="Gene3D" id="3.40.630.30">
    <property type="match status" value="1"/>
</dbReference>
<dbReference type="RefSeq" id="WP_042693383.1">
    <property type="nucleotide sequence ID" value="NZ_CABMAB010000021.1"/>
</dbReference>
<feature type="domain" description="N-acetyltransferase" evidence="2">
    <location>
        <begin position="12"/>
        <end position="169"/>
    </location>
</feature>
<evidence type="ECO:0000256" key="1">
    <source>
        <dbReference type="ARBA" id="ARBA00022679"/>
    </source>
</evidence>
<sequence length="186" mass="22303">MCIEIIEINHEMNIELIKEFLFKQIKKEFNYDYIPEYHQDIVNLNDYYISPKRNNFFISIDSKTKQIIGTIGIRGYDKSFEEFENIYSKEKTASVWRLFVDDNYRRCGLATKLFKAVEKFSNENDYEEIYLHTHRNLNGALEFWLKMGFKVTIDTNNELQTIHMEKKLPKIKIKPQITHIDEAIKS</sequence>
<dbReference type="PROSITE" id="PS51186">
    <property type="entry name" value="GNAT"/>
    <property type="match status" value="1"/>
</dbReference>
<organism evidence="3 4">
    <name type="scientific">Methanobrevibacter oralis</name>
    <dbReference type="NCBI Taxonomy" id="66851"/>
    <lineage>
        <taxon>Archaea</taxon>
        <taxon>Methanobacteriati</taxon>
        <taxon>Methanobacteriota</taxon>
        <taxon>Methanomada group</taxon>
        <taxon>Methanobacteria</taxon>
        <taxon>Methanobacteriales</taxon>
        <taxon>Methanobacteriaceae</taxon>
        <taxon>Methanobrevibacter</taxon>
    </lineage>
</organism>
<keyword evidence="1" id="KW-0808">Transferase</keyword>
<evidence type="ECO:0000313" key="3">
    <source>
        <dbReference type="EMBL" id="KZX13397.1"/>
    </source>
</evidence>
<keyword evidence="4" id="KW-1185">Reference proteome</keyword>
<dbReference type="GO" id="GO:0008080">
    <property type="term" value="F:N-acetyltransferase activity"/>
    <property type="evidence" value="ECO:0007669"/>
    <property type="project" value="InterPro"/>
</dbReference>
<dbReference type="Pfam" id="PF00583">
    <property type="entry name" value="Acetyltransf_1"/>
    <property type="match status" value="1"/>
</dbReference>
<dbReference type="InterPro" id="IPR000182">
    <property type="entry name" value="GNAT_dom"/>
</dbReference>
<dbReference type="AlphaFoldDB" id="A0A166CDI3"/>
<dbReference type="SUPFAM" id="SSF55729">
    <property type="entry name" value="Acyl-CoA N-acyltransferases (Nat)"/>
    <property type="match status" value="1"/>
</dbReference>
<dbReference type="InterPro" id="IPR050769">
    <property type="entry name" value="NAT_camello-type"/>
</dbReference>
<dbReference type="InterPro" id="IPR016181">
    <property type="entry name" value="Acyl_CoA_acyltransferase"/>
</dbReference>
<gene>
    <name evidence="3" type="ORF">MBORA_06250</name>
</gene>
<name>A0A166CDI3_METOA</name>
<comment type="caution">
    <text evidence="3">The sequence shown here is derived from an EMBL/GenBank/DDBJ whole genome shotgun (WGS) entry which is preliminary data.</text>
</comment>
<dbReference type="PANTHER" id="PTHR13947:SF37">
    <property type="entry name" value="LD18367P"/>
    <property type="match status" value="1"/>
</dbReference>
<dbReference type="PANTHER" id="PTHR13947">
    <property type="entry name" value="GNAT FAMILY N-ACETYLTRANSFERASE"/>
    <property type="match status" value="1"/>
</dbReference>
<proteinExistence type="predicted"/>
<reference evidence="4" key="1">
    <citation type="journal article" date="2016" name="Genome Announc.">
        <title>Draft Genome Sequences of Methanobrevibacter curvatus DSM11111, Methanobrevibacter cuticularis DSM11139, Methanobrevibacter filiformis DSM11501, and Methanobrevibacter oralis DSM7256.</title>
        <authorList>
            <person name="Poehlein A."/>
            <person name="Seedorf H."/>
        </authorList>
    </citation>
    <scope>NUCLEOTIDE SEQUENCE [LARGE SCALE GENOMIC DNA]</scope>
    <source>
        <strain evidence="4">DSM 7256 / JCM 30027 / ZR</strain>
    </source>
</reference>
<dbReference type="EMBL" id="LWMU01000050">
    <property type="protein sequence ID" value="KZX13397.1"/>
    <property type="molecule type" value="Genomic_DNA"/>
</dbReference>
<dbReference type="PATRIC" id="fig|66851.6.peg.692"/>
<accession>A0A166CDI3</accession>
<evidence type="ECO:0000259" key="2">
    <source>
        <dbReference type="PROSITE" id="PS51186"/>
    </source>
</evidence>